<dbReference type="InterPro" id="IPR018060">
    <property type="entry name" value="HTH_AraC"/>
</dbReference>
<reference evidence="6 7" key="1">
    <citation type="submission" date="2019-03" db="EMBL/GenBank/DDBJ databases">
        <authorList>
            <person name="Sebastian G."/>
            <person name="Baumann P."/>
            <person name="Ruckert C."/>
            <person name="Kalinowski J."/>
            <person name="Nebel B."/>
            <person name="Takors R."/>
            <person name="Blombach B."/>
        </authorList>
    </citation>
    <scope>NUCLEOTIDE SEQUENCE [LARGE SCALE GENOMIC DNA]</scope>
    <source>
        <strain evidence="6 7">DSM 1084</strain>
    </source>
</reference>
<dbReference type="RefSeq" id="WP_084397343.1">
    <property type="nucleotide sequence ID" value="NZ_CP037867.1"/>
</dbReference>
<evidence type="ECO:0000313" key="7">
    <source>
        <dbReference type="Proteomes" id="UP000293912"/>
    </source>
</evidence>
<dbReference type="PANTHER" id="PTHR46796">
    <property type="entry name" value="HTH-TYPE TRANSCRIPTIONAL ACTIVATOR RHAS-RELATED"/>
    <property type="match status" value="1"/>
</dbReference>
<feature type="compositionally biased region" description="Basic and acidic residues" evidence="4">
    <location>
        <begin position="310"/>
        <end position="329"/>
    </location>
</feature>
<keyword evidence="3" id="KW-0804">Transcription</keyword>
<dbReference type="SMART" id="SM00342">
    <property type="entry name" value="HTH_ARAC"/>
    <property type="match status" value="1"/>
</dbReference>
<dbReference type="InterPro" id="IPR050204">
    <property type="entry name" value="AraC_XylS_family_regulators"/>
</dbReference>
<evidence type="ECO:0000259" key="5">
    <source>
        <dbReference type="PROSITE" id="PS01124"/>
    </source>
</evidence>
<organism evidence="6 7">
    <name type="scientific">Hydrogenophaga pseudoflava</name>
    <name type="common">Pseudomonas carboxydoflava</name>
    <dbReference type="NCBI Taxonomy" id="47421"/>
    <lineage>
        <taxon>Bacteria</taxon>
        <taxon>Pseudomonadati</taxon>
        <taxon>Pseudomonadota</taxon>
        <taxon>Betaproteobacteria</taxon>
        <taxon>Burkholderiales</taxon>
        <taxon>Comamonadaceae</taxon>
        <taxon>Hydrogenophaga</taxon>
    </lineage>
</organism>
<dbReference type="PROSITE" id="PS01124">
    <property type="entry name" value="HTH_ARAC_FAMILY_2"/>
    <property type="match status" value="1"/>
</dbReference>
<dbReference type="PROSITE" id="PS00041">
    <property type="entry name" value="HTH_ARAC_FAMILY_1"/>
    <property type="match status" value="1"/>
</dbReference>
<dbReference type="KEGG" id="hpse:HPF_05770"/>
<dbReference type="InterPro" id="IPR020449">
    <property type="entry name" value="Tscrpt_reg_AraC-type_HTH"/>
</dbReference>
<dbReference type="Pfam" id="PF12852">
    <property type="entry name" value="Cupin_6"/>
    <property type="match status" value="1"/>
</dbReference>
<keyword evidence="2" id="KW-0238">DNA-binding</keyword>
<dbReference type="EMBL" id="CP037867">
    <property type="protein sequence ID" value="QBM27182.1"/>
    <property type="molecule type" value="Genomic_DNA"/>
</dbReference>
<protein>
    <submittedName>
        <fullName evidence="6">HTH-type transcriptional activator Btr</fullName>
    </submittedName>
</protein>
<dbReference type="PRINTS" id="PR00032">
    <property type="entry name" value="HTHARAC"/>
</dbReference>
<dbReference type="Pfam" id="PF12833">
    <property type="entry name" value="HTH_18"/>
    <property type="match status" value="1"/>
</dbReference>
<dbReference type="AlphaFoldDB" id="A0A4P6WTN9"/>
<evidence type="ECO:0000256" key="2">
    <source>
        <dbReference type="ARBA" id="ARBA00023125"/>
    </source>
</evidence>
<dbReference type="GO" id="GO:0003700">
    <property type="term" value="F:DNA-binding transcription factor activity"/>
    <property type="evidence" value="ECO:0007669"/>
    <property type="project" value="InterPro"/>
</dbReference>
<evidence type="ECO:0000256" key="4">
    <source>
        <dbReference type="SAM" id="MobiDB-lite"/>
    </source>
</evidence>
<evidence type="ECO:0000256" key="3">
    <source>
        <dbReference type="ARBA" id="ARBA00023163"/>
    </source>
</evidence>
<dbReference type="Gene3D" id="1.10.10.60">
    <property type="entry name" value="Homeodomain-like"/>
    <property type="match status" value="2"/>
</dbReference>
<dbReference type="PANTHER" id="PTHR46796:SF7">
    <property type="entry name" value="ARAC FAMILY TRANSCRIPTIONAL REGULATOR"/>
    <property type="match status" value="1"/>
</dbReference>
<dbReference type="InterPro" id="IPR032783">
    <property type="entry name" value="AraC_lig"/>
</dbReference>
<feature type="region of interest" description="Disordered" evidence="4">
    <location>
        <begin position="305"/>
        <end position="329"/>
    </location>
</feature>
<sequence length="329" mass="36421">MDILSDILHVAGLRRRLLDLHGLTPEAALRFPCERSFGLHAVTRGRAFVHAPNLDGPLELQAGDLVLMARGCVHLLSLDREPPARSTTVPIARFVGSDLAESDHDRLHDSPPARDPAAPTQVISAAYQLWHDPLHPFLRSLPPWFVVRGHSLPQLSAVPLTLGLLDRELGDQALGATSATHGLLDALFAFALREIAARENPGVPGWHHAIADRPIRQVLTLMHGNLGHGWTLDELGQQVGLSRSALAERFRSAMGDTPLNHLRTLRMQKAMQLLAETRQTLEQVAQAVGYQDAFGFSKVFKRTTGQSPRQFRERDTADRQTEWRIQEAS</sequence>
<keyword evidence="7" id="KW-1185">Reference proteome</keyword>
<dbReference type="InterPro" id="IPR009057">
    <property type="entry name" value="Homeodomain-like_sf"/>
</dbReference>
<evidence type="ECO:0000256" key="1">
    <source>
        <dbReference type="ARBA" id="ARBA00023015"/>
    </source>
</evidence>
<dbReference type="SUPFAM" id="SSF46689">
    <property type="entry name" value="Homeodomain-like"/>
    <property type="match status" value="2"/>
</dbReference>
<accession>A0A4P6WTN9</accession>
<name>A0A4P6WTN9_HYDPS</name>
<gene>
    <name evidence="6" type="primary">btr1</name>
    <name evidence="6" type="ORF">HPF_05770</name>
</gene>
<proteinExistence type="predicted"/>
<dbReference type="InterPro" id="IPR018062">
    <property type="entry name" value="HTH_AraC-typ_CS"/>
</dbReference>
<evidence type="ECO:0000313" key="6">
    <source>
        <dbReference type="EMBL" id="QBM27182.1"/>
    </source>
</evidence>
<feature type="domain" description="HTH araC/xylS-type" evidence="5">
    <location>
        <begin position="216"/>
        <end position="314"/>
    </location>
</feature>
<dbReference type="Proteomes" id="UP000293912">
    <property type="component" value="Chromosome"/>
</dbReference>
<keyword evidence="1" id="KW-0805">Transcription regulation</keyword>
<dbReference type="GO" id="GO:0043565">
    <property type="term" value="F:sequence-specific DNA binding"/>
    <property type="evidence" value="ECO:0007669"/>
    <property type="project" value="InterPro"/>
</dbReference>